<dbReference type="SUPFAM" id="SSF53649">
    <property type="entry name" value="Alkaline phosphatase-like"/>
    <property type="match status" value="1"/>
</dbReference>
<evidence type="ECO:0000256" key="4">
    <source>
        <dbReference type="ARBA" id="ARBA00022837"/>
    </source>
</evidence>
<dbReference type="GO" id="GO:0008484">
    <property type="term" value="F:sulfuric ester hydrolase activity"/>
    <property type="evidence" value="ECO:0007669"/>
    <property type="project" value="InterPro"/>
</dbReference>
<keyword evidence="3" id="KW-0479">Metal-binding</keyword>
<dbReference type="OrthoDB" id="103349at2759"/>
<evidence type="ECO:0000256" key="2">
    <source>
        <dbReference type="ARBA" id="ARBA00008779"/>
    </source>
</evidence>
<evidence type="ECO:0000256" key="1">
    <source>
        <dbReference type="ARBA" id="ARBA00001913"/>
    </source>
</evidence>
<keyword evidence="8" id="KW-1185">Reference proteome</keyword>
<dbReference type="Gene3D" id="3.30.1120.10">
    <property type="match status" value="1"/>
</dbReference>
<comment type="caution">
    <text evidence="7">The sequence shown here is derived from an EMBL/GenBank/DDBJ whole genome shotgun (WGS) entry which is preliminary data.</text>
</comment>
<evidence type="ECO:0000313" key="8">
    <source>
        <dbReference type="Proteomes" id="UP000299102"/>
    </source>
</evidence>
<comment type="cofactor">
    <cofactor evidence="1">
        <name>Ca(2+)</name>
        <dbReference type="ChEBI" id="CHEBI:29108"/>
    </cofactor>
</comment>
<keyword evidence="5" id="KW-0325">Glycoprotein</keyword>
<dbReference type="EMBL" id="BGZK01000516">
    <property type="protein sequence ID" value="GBP48055.1"/>
    <property type="molecule type" value="Genomic_DNA"/>
</dbReference>
<comment type="similarity">
    <text evidence="2">Belongs to the sulfatase family.</text>
</comment>
<evidence type="ECO:0000256" key="5">
    <source>
        <dbReference type="ARBA" id="ARBA00023180"/>
    </source>
</evidence>
<organism evidence="7 8">
    <name type="scientific">Eumeta variegata</name>
    <name type="common">Bagworm moth</name>
    <name type="synonym">Eumeta japonica</name>
    <dbReference type="NCBI Taxonomy" id="151549"/>
    <lineage>
        <taxon>Eukaryota</taxon>
        <taxon>Metazoa</taxon>
        <taxon>Ecdysozoa</taxon>
        <taxon>Arthropoda</taxon>
        <taxon>Hexapoda</taxon>
        <taxon>Insecta</taxon>
        <taxon>Pterygota</taxon>
        <taxon>Neoptera</taxon>
        <taxon>Endopterygota</taxon>
        <taxon>Lepidoptera</taxon>
        <taxon>Glossata</taxon>
        <taxon>Ditrysia</taxon>
        <taxon>Tineoidea</taxon>
        <taxon>Psychidae</taxon>
        <taxon>Oiketicinae</taxon>
        <taxon>Eumeta</taxon>
    </lineage>
</organism>
<dbReference type="Pfam" id="PF00884">
    <property type="entry name" value="Sulfatase"/>
    <property type="match status" value="1"/>
</dbReference>
<accession>A0A4C1WD56</accession>
<dbReference type="InterPro" id="IPR047115">
    <property type="entry name" value="ARSB"/>
</dbReference>
<feature type="domain" description="Sulfatase N-terminal" evidence="6">
    <location>
        <begin position="20"/>
        <end position="164"/>
    </location>
</feature>
<proteinExistence type="inferred from homology"/>
<dbReference type="AlphaFoldDB" id="A0A4C1WD56"/>
<dbReference type="PANTHER" id="PTHR10342:SF264">
    <property type="entry name" value="MIP05773P-RELATED"/>
    <property type="match status" value="1"/>
</dbReference>
<evidence type="ECO:0000259" key="6">
    <source>
        <dbReference type="Pfam" id="PF00884"/>
    </source>
</evidence>
<dbReference type="InterPro" id="IPR000917">
    <property type="entry name" value="Sulfatase_N"/>
</dbReference>
<protein>
    <submittedName>
        <fullName evidence="7">Arylsulfatase I</fullName>
    </submittedName>
</protein>
<reference evidence="7 8" key="1">
    <citation type="journal article" date="2019" name="Commun. Biol.">
        <title>The bagworm genome reveals a unique fibroin gene that provides high tensile strength.</title>
        <authorList>
            <person name="Kono N."/>
            <person name="Nakamura H."/>
            <person name="Ohtoshi R."/>
            <person name="Tomita M."/>
            <person name="Numata K."/>
            <person name="Arakawa K."/>
        </authorList>
    </citation>
    <scope>NUCLEOTIDE SEQUENCE [LARGE SCALE GENOMIC DNA]</scope>
</reference>
<dbReference type="GO" id="GO:0046872">
    <property type="term" value="F:metal ion binding"/>
    <property type="evidence" value="ECO:0007669"/>
    <property type="project" value="UniProtKB-KW"/>
</dbReference>
<name>A0A4C1WD56_EUMVA</name>
<dbReference type="Gene3D" id="3.40.720.10">
    <property type="entry name" value="Alkaline Phosphatase, subunit A"/>
    <property type="match status" value="1"/>
</dbReference>
<dbReference type="Proteomes" id="UP000299102">
    <property type="component" value="Unassembled WGS sequence"/>
</dbReference>
<dbReference type="PANTHER" id="PTHR10342">
    <property type="entry name" value="ARYLSULFATASE"/>
    <property type="match status" value="1"/>
</dbReference>
<evidence type="ECO:0000256" key="3">
    <source>
        <dbReference type="ARBA" id="ARBA00022723"/>
    </source>
</evidence>
<sequence>MDRINNNTGGIIYLDAPVIDNHNGSTPMFLQLAYTAPHAGNVRASLQPPPAPVEHAHIAHSDRRLYAQMVSHLDAAIGKVVKALSDKGILNNTIIIFASDNGAPTLGQFTNTGLNLPFRGIKATPWEGAVRVPAFIWHSSFKPRMWDGLMHITDWLPTLLAAAGKKTALNIDGKNQWEAIKNNKESRRNDVVINIDNMENQAAYRLGDYKIVVGNITGPKQLHAGKMYLETKRDYRPPNYFSTVKNSDVARVLEEHGKILNENDVYSMRERTKINQLDSVQDAKLCVPTPERGCLFNVHCDPTEEHDLWDEKPDVVLLLKSRLDSYASQQEPRSPTKVDKRSDPANFDYIWKPWLSVPPERNSTREDEGKRDELIIDASGDDVSSVCTDGKPHYNTEFLVDKLGDIIIRIRWPRSAATGR</sequence>
<evidence type="ECO:0000313" key="7">
    <source>
        <dbReference type="EMBL" id="GBP48055.1"/>
    </source>
</evidence>
<dbReference type="STRING" id="151549.A0A4C1WD56"/>
<keyword evidence="4" id="KW-0106">Calcium</keyword>
<dbReference type="InterPro" id="IPR017850">
    <property type="entry name" value="Alkaline_phosphatase_core_sf"/>
</dbReference>
<gene>
    <name evidence="7" type="primary">ARSI</name>
    <name evidence="7" type="ORF">EVAR_85667_1</name>
</gene>